<evidence type="ECO:0000313" key="1">
    <source>
        <dbReference type="EMBL" id="NNG52382.1"/>
    </source>
</evidence>
<evidence type="ECO:0000313" key="3">
    <source>
        <dbReference type="Proteomes" id="UP000531581"/>
    </source>
</evidence>
<dbReference type="Proteomes" id="UP000531581">
    <property type="component" value="Unassembled WGS sequence"/>
</dbReference>
<evidence type="ECO:0000313" key="2">
    <source>
        <dbReference type="EMBL" id="NVP29809.1"/>
    </source>
</evidence>
<accession>A0A7Y7QST7</accession>
<dbReference type="EMBL" id="JABEOV010000005">
    <property type="protein sequence ID" value="NNG52382.1"/>
    <property type="molecule type" value="Genomic_DNA"/>
</dbReference>
<dbReference type="RefSeq" id="WP_170171827.1">
    <property type="nucleotide sequence ID" value="NZ_JABEOV010000005.1"/>
</dbReference>
<reference evidence="3 4" key="1">
    <citation type="submission" date="2020-05" db="EMBL/GenBank/DDBJ databases">
        <title>Draft Genome Sequences of Sphingomonas sp. Isolated from the International Space Station.</title>
        <authorList>
            <person name="Bijlani S."/>
            <person name="Singh N.K."/>
            <person name="Mason C.E."/>
            <person name="Wang C.C."/>
            <person name="Venkateswaran K."/>
        </authorList>
    </citation>
    <scope>NUCLEOTIDE SEQUENCE [LARGE SCALE GENOMIC DNA]</scope>
    <source>
        <strain evidence="1 4">IIF7SW-B5</strain>
        <strain evidence="2">ISS-IIF7SWP</strain>
    </source>
</reference>
<dbReference type="AlphaFoldDB" id="A0A7Y7QST7"/>
<proteinExistence type="predicted"/>
<name>A0A7Y7QST7_9SPHN</name>
<comment type="caution">
    <text evidence="2">The sequence shown here is derived from an EMBL/GenBank/DDBJ whole genome shotgun (WGS) entry which is preliminary data.</text>
</comment>
<evidence type="ECO:0000313" key="4">
    <source>
        <dbReference type="Proteomes" id="UP000557656"/>
    </source>
</evidence>
<dbReference type="EMBL" id="JABYQV010000001">
    <property type="protein sequence ID" value="NVP29809.1"/>
    <property type="molecule type" value="Genomic_DNA"/>
</dbReference>
<gene>
    <name evidence="1" type="ORF">HKX05_03360</name>
    <name evidence="2" type="ORF">HLV41_02025</name>
</gene>
<protein>
    <submittedName>
        <fullName evidence="2">Uncharacterized protein</fullName>
    </submittedName>
</protein>
<dbReference type="Proteomes" id="UP000557656">
    <property type="component" value="Unassembled WGS sequence"/>
</dbReference>
<sequence>MEHDLQLRAVARAIYDACYPSDEWAPLGFDEAERFGTVQYRQAVGAAQQARLALRDAVRQPELFAVQARA</sequence>
<keyword evidence="4" id="KW-1185">Reference proteome</keyword>
<organism evidence="2 3">
    <name type="scientific">Sphingomonas sanguinis</name>
    <dbReference type="NCBI Taxonomy" id="33051"/>
    <lineage>
        <taxon>Bacteria</taxon>
        <taxon>Pseudomonadati</taxon>
        <taxon>Pseudomonadota</taxon>
        <taxon>Alphaproteobacteria</taxon>
        <taxon>Sphingomonadales</taxon>
        <taxon>Sphingomonadaceae</taxon>
        <taxon>Sphingomonas</taxon>
    </lineage>
</organism>